<feature type="transmembrane region" description="Helical" evidence="10">
    <location>
        <begin position="165"/>
        <end position="194"/>
    </location>
</feature>
<evidence type="ECO:0000256" key="8">
    <source>
        <dbReference type="ARBA" id="ARBA00023170"/>
    </source>
</evidence>
<keyword evidence="7 10" id="KW-0472">Membrane</keyword>
<protein>
    <recommendedName>
        <fullName evidence="10">Odorant receptor</fullName>
    </recommendedName>
</protein>
<comment type="caution">
    <text evidence="10">Lacks conserved residue(s) required for the propagation of feature annotation.</text>
</comment>
<keyword evidence="9 10" id="KW-0807">Transducer</keyword>
<dbReference type="GO" id="GO:0004984">
    <property type="term" value="F:olfactory receptor activity"/>
    <property type="evidence" value="ECO:0007669"/>
    <property type="project" value="InterPro"/>
</dbReference>
<comment type="subcellular location">
    <subcellularLocation>
        <location evidence="1 10">Cell membrane</location>
        <topology evidence="1 10">Multi-pass membrane protein</topology>
    </subcellularLocation>
</comment>
<evidence type="ECO:0000313" key="12">
    <source>
        <dbReference type="Proteomes" id="UP000719412"/>
    </source>
</evidence>
<keyword evidence="12" id="KW-1185">Reference proteome</keyword>
<keyword evidence="3 10" id="KW-0716">Sensory transduction</keyword>
<gene>
    <name evidence="11" type="ORF">GEV33_013472</name>
</gene>
<organism evidence="11 12">
    <name type="scientific">Tenebrio molitor</name>
    <name type="common">Yellow mealworm beetle</name>
    <dbReference type="NCBI Taxonomy" id="7067"/>
    <lineage>
        <taxon>Eukaryota</taxon>
        <taxon>Metazoa</taxon>
        <taxon>Ecdysozoa</taxon>
        <taxon>Arthropoda</taxon>
        <taxon>Hexapoda</taxon>
        <taxon>Insecta</taxon>
        <taxon>Pterygota</taxon>
        <taxon>Neoptera</taxon>
        <taxon>Endopterygota</taxon>
        <taxon>Coleoptera</taxon>
        <taxon>Polyphaga</taxon>
        <taxon>Cucujiformia</taxon>
        <taxon>Tenebrionidae</taxon>
        <taxon>Tenebrio</taxon>
    </lineage>
</organism>
<evidence type="ECO:0000313" key="11">
    <source>
        <dbReference type="EMBL" id="KAH0809315.1"/>
    </source>
</evidence>
<evidence type="ECO:0000256" key="7">
    <source>
        <dbReference type="ARBA" id="ARBA00023136"/>
    </source>
</evidence>
<evidence type="ECO:0000256" key="3">
    <source>
        <dbReference type="ARBA" id="ARBA00022606"/>
    </source>
</evidence>
<evidence type="ECO:0000256" key="1">
    <source>
        <dbReference type="ARBA" id="ARBA00004651"/>
    </source>
</evidence>
<keyword evidence="4 10" id="KW-0812">Transmembrane</keyword>
<evidence type="ECO:0000256" key="6">
    <source>
        <dbReference type="ARBA" id="ARBA00022989"/>
    </source>
</evidence>
<dbReference type="Proteomes" id="UP000719412">
    <property type="component" value="Unassembled WGS sequence"/>
</dbReference>
<comment type="similarity">
    <text evidence="10">Belongs to the insect chemoreceptor superfamily. Heteromeric odorant receptor channel (TC 1.A.69) family.</text>
</comment>
<dbReference type="InterPro" id="IPR004117">
    <property type="entry name" value="7tm6_olfct_rcpt"/>
</dbReference>
<name>A0A8J6L6H1_TENMO</name>
<dbReference type="PANTHER" id="PTHR21137:SF35">
    <property type="entry name" value="ODORANT RECEPTOR 19A-RELATED"/>
    <property type="match status" value="1"/>
</dbReference>
<evidence type="ECO:0000256" key="5">
    <source>
        <dbReference type="ARBA" id="ARBA00022725"/>
    </source>
</evidence>
<evidence type="ECO:0000256" key="2">
    <source>
        <dbReference type="ARBA" id="ARBA00022475"/>
    </source>
</evidence>
<dbReference type="AlphaFoldDB" id="A0A8J6L6H1"/>
<feature type="transmembrane region" description="Helical" evidence="10">
    <location>
        <begin position="80"/>
        <end position="102"/>
    </location>
</feature>
<dbReference type="GO" id="GO:0005549">
    <property type="term" value="F:odorant binding"/>
    <property type="evidence" value="ECO:0007669"/>
    <property type="project" value="InterPro"/>
</dbReference>
<reference evidence="11" key="2">
    <citation type="submission" date="2021-08" db="EMBL/GenBank/DDBJ databases">
        <authorList>
            <person name="Eriksson T."/>
        </authorList>
    </citation>
    <scope>NUCLEOTIDE SEQUENCE</scope>
    <source>
        <strain evidence="11">Stoneville</strain>
        <tissue evidence="11">Whole head</tissue>
    </source>
</reference>
<evidence type="ECO:0000256" key="10">
    <source>
        <dbReference type="RuleBase" id="RU351113"/>
    </source>
</evidence>
<evidence type="ECO:0000256" key="4">
    <source>
        <dbReference type="ARBA" id="ARBA00022692"/>
    </source>
</evidence>
<keyword evidence="5 10" id="KW-0552">Olfaction</keyword>
<dbReference type="GO" id="GO:0007165">
    <property type="term" value="P:signal transduction"/>
    <property type="evidence" value="ECO:0007669"/>
    <property type="project" value="UniProtKB-KW"/>
</dbReference>
<keyword evidence="2" id="KW-1003">Cell membrane</keyword>
<proteinExistence type="inferred from homology"/>
<reference evidence="11" key="1">
    <citation type="journal article" date="2020" name="J Insects Food Feed">
        <title>The yellow mealworm (Tenebrio molitor) genome: a resource for the emerging insects as food and feed industry.</title>
        <authorList>
            <person name="Eriksson T."/>
            <person name="Andere A."/>
            <person name="Kelstrup H."/>
            <person name="Emery V."/>
            <person name="Picard C."/>
        </authorList>
    </citation>
    <scope>NUCLEOTIDE SEQUENCE</scope>
    <source>
        <strain evidence="11">Stoneville</strain>
        <tissue evidence="11">Whole head</tissue>
    </source>
</reference>
<dbReference type="EMBL" id="JABDTM020028213">
    <property type="protein sequence ID" value="KAH0809315.1"/>
    <property type="molecule type" value="Genomic_DNA"/>
</dbReference>
<comment type="caution">
    <text evidence="11">The sequence shown here is derived from an EMBL/GenBank/DDBJ whole genome shotgun (WGS) entry which is preliminary data.</text>
</comment>
<feature type="transmembrane region" description="Helical" evidence="10">
    <location>
        <begin position="200"/>
        <end position="219"/>
    </location>
</feature>
<sequence>MINDISSQTTQWDISCAGEKIRSKIIKESRFINIVTIVNVSFSVVAMLSFIYPNPNDYFVLFTHRILWDWFPEHHLFVEVVFRPTYCVIFVVTTAHAFQVVYCTQRGRFQLYLLNKYIDEISEYDGIEENLMYDECYQEEISFRLKFCISRQNERNRARNNGLAVMVNWITPFVLTGITFGIGLFTAFMLAQFANGYNGLLRAGSIGMVSLLSFTIFTVSGQAFQSESEQTFEALTRQKWYNWNQKNKKMLLLALCNSREQFKIKFSEKFVINYDAGVAQRCRQSCQKMAKKAQAIQLQAEVNNDEDWEKLLQRDGLLGAFVRSRGPPPARTPMTSSLICECQWVY</sequence>
<keyword evidence="8 10" id="KW-0675">Receptor</keyword>
<dbReference type="GO" id="GO:0005886">
    <property type="term" value="C:plasma membrane"/>
    <property type="evidence" value="ECO:0007669"/>
    <property type="project" value="UniProtKB-SubCell"/>
</dbReference>
<accession>A0A8J6L6H1</accession>
<evidence type="ECO:0000256" key="9">
    <source>
        <dbReference type="ARBA" id="ARBA00023224"/>
    </source>
</evidence>
<feature type="transmembrane region" description="Helical" evidence="10">
    <location>
        <begin position="31"/>
        <end position="52"/>
    </location>
</feature>
<dbReference type="PANTHER" id="PTHR21137">
    <property type="entry name" value="ODORANT RECEPTOR"/>
    <property type="match status" value="1"/>
</dbReference>
<keyword evidence="6 10" id="KW-1133">Transmembrane helix</keyword>